<dbReference type="EMBL" id="CYYA01000017">
    <property type="protein sequence ID" value="CUN19335.1"/>
    <property type="molecule type" value="Genomic_DNA"/>
</dbReference>
<dbReference type="InterPro" id="IPR024370">
    <property type="entry name" value="PBP_domain"/>
</dbReference>
<feature type="domain" description="PBP" evidence="1">
    <location>
        <begin position="85"/>
        <end position="268"/>
    </location>
</feature>
<dbReference type="Gene3D" id="3.40.190.10">
    <property type="entry name" value="Periplasmic binding protein-like II"/>
    <property type="match status" value="1"/>
</dbReference>
<name>A0A173UZ67_EUBRA</name>
<evidence type="ECO:0000313" key="3">
    <source>
        <dbReference type="EMBL" id="CUN19335.1"/>
    </source>
</evidence>
<dbReference type="InterPro" id="IPR041657">
    <property type="entry name" value="HTH_17"/>
</dbReference>
<dbReference type="PANTHER" id="PTHR38431:SF1">
    <property type="entry name" value="BLL2305 PROTEIN"/>
    <property type="match status" value="1"/>
</dbReference>
<dbReference type="AlphaFoldDB" id="A0A173UZ67"/>
<dbReference type="NCBIfam" id="TIGR01764">
    <property type="entry name" value="excise"/>
    <property type="match status" value="1"/>
</dbReference>
<reference evidence="3 4" key="1">
    <citation type="submission" date="2015-09" db="EMBL/GenBank/DDBJ databases">
        <authorList>
            <consortium name="Pathogen Informatics"/>
        </authorList>
    </citation>
    <scope>NUCLEOTIDE SEQUENCE [LARGE SCALE GENOMIC DNA]</scope>
    <source>
        <strain evidence="3 4">2789STDY5608891</strain>
    </source>
</reference>
<evidence type="ECO:0000313" key="4">
    <source>
        <dbReference type="Proteomes" id="UP000095492"/>
    </source>
</evidence>
<proteinExistence type="predicted"/>
<dbReference type="OrthoDB" id="9804758at2"/>
<dbReference type="Pfam" id="PF12728">
    <property type="entry name" value="HTH_17"/>
    <property type="match status" value="1"/>
</dbReference>
<dbReference type="InterPro" id="IPR010093">
    <property type="entry name" value="SinI_DNA-bd"/>
</dbReference>
<dbReference type="SUPFAM" id="SSF53850">
    <property type="entry name" value="Periplasmic binding protein-like II"/>
    <property type="match status" value="1"/>
</dbReference>
<feature type="domain" description="Helix-turn-helix" evidence="2">
    <location>
        <begin position="10"/>
        <end position="51"/>
    </location>
</feature>
<sequence length="293" mass="33953">MDEQFLSPLKVAEILQVKKNTVYEMIKRGDLKATKMGKQFRIARKDVYEYMGVMPETESPENIVICGQDQLLDVLCALYNSQSDGHTQVYRSPMGSYSGLYRMYQNENYVATCHMWDGATDTYNLPYIERMLPGEQVAVFHLLKRWQGFYVKEGNPKNIQKFEDLLREDVRMINREKGSGIRIFIDEMCKKLDIDPDRIHGYEDIASSHLIAATNVLRGTADVAIGNEKSARQMEGIQFLPLKQESYDIVFRKKDLKRKEFQNLLNIIGSEEFQKEAEMMSGYDISDMGKQLY</sequence>
<accession>A0A173UZ67</accession>
<dbReference type="RefSeq" id="WP_055290608.1">
    <property type="nucleotide sequence ID" value="NZ_CP173382.1"/>
</dbReference>
<evidence type="ECO:0000259" key="1">
    <source>
        <dbReference type="Pfam" id="PF12727"/>
    </source>
</evidence>
<dbReference type="GO" id="GO:0003677">
    <property type="term" value="F:DNA binding"/>
    <property type="evidence" value="ECO:0007669"/>
    <property type="project" value="InterPro"/>
</dbReference>
<dbReference type="PANTHER" id="PTHR38431">
    <property type="entry name" value="BLL2305 PROTEIN"/>
    <property type="match status" value="1"/>
</dbReference>
<dbReference type="GeneID" id="97390097"/>
<gene>
    <name evidence="3" type="ORF">ERS852448_02316</name>
</gene>
<evidence type="ECO:0000259" key="2">
    <source>
        <dbReference type="Pfam" id="PF12728"/>
    </source>
</evidence>
<organism evidence="3 4">
    <name type="scientific">Eubacterium ramulus</name>
    <dbReference type="NCBI Taxonomy" id="39490"/>
    <lineage>
        <taxon>Bacteria</taxon>
        <taxon>Bacillati</taxon>
        <taxon>Bacillota</taxon>
        <taxon>Clostridia</taxon>
        <taxon>Eubacteriales</taxon>
        <taxon>Eubacteriaceae</taxon>
        <taxon>Eubacterium</taxon>
    </lineage>
</organism>
<dbReference type="Proteomes" id="UP000095492">
    <property type="component" value="Unassembled WGS sequence"/>
</dbReference>
<dbReference type="Pfam" id="PF12727">
    <property type="entry name" value="PBP_like"/>
    <property type="match status" value="1"/>
</dbReference>
<dbReference type="STRING" id="39490.ERS852448_02316"/>
<protein>
    <submittedName>
        <fullName evidence="3">Putative molybdopterin biosynthesis protein MoeA/LysR substrate binding-domain-containing protein</fullName>
    </submittedName>
</protein>